<dbReference type="Proteomes" id="UP000076154">
    <property type="component" value="Unassembled WGS sequence"/>
</dbReference>
<dbReference type="EMBL" id="LUEZ02000010">
    <property type="protein sequence ID" value="RDB28873.1"/>
    <property type="molecule type" value="Genomic_DNA"/>
</dbReference>
<protein>
    <submittedName>
        <fullName evidence="2">Uncharacterized protein</fullName>
    </submittedName>
</protein>
<reference evidence="2" key="1">
    <citation type="submission" date="2018-04" db="EMBL/GenBank/DDBJ databases">
        <title>Whole genome sequencing of Hypsizygus marmoreus.</title>
        <authorList>
            <person name="Choi I.-G."/>
            <person name="Min B."/>
            <person name="Kim J.-G."/>
            <person name="Kim S."/>
            <person name="Oh Y.-L."/>
            <person name="Kong W.-S."/>
            <person name="Park H."/>
            <person name="Jeong J."/>
            <person name="Song E.-S."/>
        </authorList>
    </citation>
    <scope>NUCLEOTIDE SEQUENCE [LARGE SCALE GENOMIC DNA]</scope>
    <source>
        <strain evidence="2">51987-8</strain>
    </source>
</reference>
<dbReference type="AlphaFoldDB" id="A0A369KAP2"/>
<evidence type="ECO:0000313" key="2">
    <source>
        <dbReference type="EMBL" id="RDB28873.1"/>
    </source>
</evidence>
<dbReference type="STRING" id="39966.A0A369KAP2"/>
<proteinExistence type="predicted"/>
<gene>
    <name evidence="2" type="ORF">Hypma_015251</name>
</gene>
<evidence type="ECO:0000256" key="1">
    <source>
        <dbReference type="SAM" id="MobiDB-lite"/>
    </source>
</evidence>
<feature type="region of interest" description="Disordered" evidence="1">
    <location>
        <begin position="109"/>
        <end position="157"/>
    </location>
</feature>
<evidence type="ECO:0000313" key="3">
    <source>
        <dbReference type="Proteomes" id="UP000076154"/>
    </source>
</evidence>
<feature type="region of interest" description="Disordered" evidence="1">
    <location>
        <begin position="748"/>
        <end position="767"/>
    </location>
</feature>
<organism evidence="2 3">
    <name type="scientific">Hypsizygus marmoreus</name>
    <name type="common">White beech mushroom</name>
    <name type="synonym">Agaricus marmoreus</name>
    <dbReference type="NCBI Taxonomy" id="39966"/>
    <lineage>
        <taxon>Eukaryota</taxon>
        <taxon>Fungi</taxon>
        <taxon>Dikarya</taxon>
        <taxon>Basidiomycota</taxon>
        <taxon>Agaricomycotina</taxon>
        <taxon>Agaricomycetes</taxon>
        <taxon>Agaricomycetidae</taxon>
        <taxon>Agaricales</taxon>
        <taxon>Tricholomatineae</taxon>
        <taxon>Lyophyllaceae</taxon>
        <taxon>Hypsizygus</taxon>
    </lineage>
</organism>
<sequence length="972" mass="112101">MSPRKQKKTQRAPANEKECDICGKSFSLRGLSTHRKACLRHREERQNGAKIRSEVLEDLRQSDPRSSQIRFLDAIRQYVPGPSNSQMATPTTHNTDNMAGIHDIAAVEQSPDRNSASPPPQPPPFDIDGTAPEPDANDRKLDDIKTEYHPNSGRPTRIDRFESYRRNIPSTFPKPPPDKEPWKPFKSRFDFEFAEFALEAALNEHQIDVLISLFRRCEGEHEALTITNFAELCRIWDFASTLVTSFEKSTIHVAYTKNDIRTYDVWHRSVWEWGLDVLRDPIIGPHIHWDAERLYKHNGNAFERFIHEPWTADRWWDIQSELPKDAKPLCFILYADKTKLSSFGTEKGYPVVARIAGLPVEIRNSDGFGGGRIVGWLPVIEEDPAETGKPNFVNHKRAVWHAAVEKVVEKVIEMAKTGCWFECADAIQRLLVPIILILSADWEEQTMMALTRGLNAKFPCPICLVPDDKLMDLEEVFTPRTSESMIQVFNEAQEMRTIKDLDAHLQSYGLRNVENVFWKMQGSDVYRALSFDRLHANHGGLFSDHLFVEVQRIFKELGKELAGLFDKQVQALPTWRGLNHFNAVIHTSFADGSKYEDISKIILFAIHNIFTERNTSTGYLLLQLIRSYLELDMYASLEVHTETTIAEGEVELVKFGNLLKEYSMKYPDKSWEFPKAHSQKHVFGDILAKGATRNYNTKTNEKCHGPLKTAYKLRTNFKKVAKQILEVDHCCLVAVVIRDKLNELDAHGKDNSLQSSSEEDEPDSLSSGSVHIYLGSQQKDQTFNEIELAYADDIAFNRFRIKLGIFFTNHFNRTREIKFKGTDAITEYQFLKVSYESMVDWQTQTDYLRRSPNFHGRQRNDYVLVNGVDKKFFAQLLLIFSCRVDDTEFKMAYIYPLDAPPGTIHRRRDRDLGFYRLRSRLRKDCMFISVESIIRGALIAKDYAKDGDYLVVDCVDADLWRRMKQLRKDSQI</sequence>
<dbReference type="OrthoDB" id="3239511at2759"/>
<name>A0A369KAP2_HYPMA</name>
<keyword evidence="3" id="KW-1185">Reference proteome</keyword>
<dbReference type="InParanoid" id="A0A369KAP2"/>
<dbReference type="Pfam" id="PF18759">
    <property type="entry name" value="Plavaka"/>
    <property type="match status" value="1"/>
</dbReference>
<feature type="compositionally biased region" description="Basic and acidic residues" evidence="1">
    <location>
        <begin position="136"/>
        <end position="148"/>
    </location>
</feature>
<comment type="caution">
    <text evidence="2">The sequence shown here is derived from an EMBL/GenBank/DDBJ whole genome shotgun (WGS) entry which is preliminary data.</text>
</comment>
<accession>A0A369KAP2</accession>
<dbReference type="InterPro" id="IPR041078">
    <property type="entry name" value="Plavaka"/>
</dbReference>